<organism evidence="2 3">
    <name type="scientific">Penicillium subrubescens</name>
    <dbReference type="NCBI Taxonomy" id="1316194"/>
    <lineage>
        <taxon>Eukaryota</taxon>
        <taxon>Fungi</taxon>
        <taxon>Dikarya</taxon>
        <taxon>Ascomycota</taxon>
        <taxon>Pezizomycotina</taxon>
        <taxon>Eurotiomycetes</taxon>
        <taxon>Eurotiomycetidae</taxon>
        <taxon>Eurotiales</taxon>
        <taxon>Aspergillaceae</taxon>
        <taxon>Penicillium</taxon>
    </lineage>
</organism>
<feature type="compositionally biased region" description="Polar residues" evidence="1">
    <location>
        <begin position="1"/>
        <end position="15"/>
    </location>
</feature>
<gene>
    <name evidence="2" type="ORF">PENSUB_7131</name>
</gene>
<feature type="compositionally biased region" description="Basic and acidic residues" evidence="1">
    <location>
        <begin position="20"/>
        <end position="43"/>
    </location>
</feature>
<feature type="region of interest" description="Disordered" evidence="1">
    <location>
        <begin position="1"/>
        <end position="78"/>
    </location>
</feature>
<evidence type="ECO:0000256" key="1">
    <source>
        <dbReference type="SAM" id="MobiDB-lite"/>
    </source>
</evidence>
<dbReference type="OrthoDB" id="4475146at2759"/>
<accession>A0A1Q5TQ97</accession>
<dbReference type="AlphaFoldDB" id="A0A1Q5TQ97"/>
<reference evidence="2 3" key="1">
    <citation type="submission" date="2016-10" db="EMBL/GenBank/DDBJ databases">
        <title>Genome sequence of the ascomycete fungus Penicillium subrubescens.</title>
        <authorList>
            <person name="De Vries R.P."/>
            <person name="Peng M."/>
            <person name="Dilokpimol A."/>
            <person name="Hilden K."/>
            <person name="Makela M.R."/>
            <person name="Grigoriev I."/>
            <person name="Riley R."/>
            <person name="Granchi Z."/>
        </authorList>
    </citation>
    <scope>NUCLEOTIDE SEQUENCE [LARGE SCALE GENOMIC DNA]</scope>
    <source>
        <strain evidence="2 3">CBS 132785</strain>
    </source>
</reference>
<name>A0A1Q5TQ97_9EURO</name>
<dbReference type="EMBL" id="MNBE01000626">
    <property type="protein sequence ID" value="OKP02367.1"/>
    <property type="molecule type" value="Genomic_DNA"/>
</dbReference>
<keyword evidence="3" id="KW-1185">Reference proteome</keyword>
<proteinExistence type="predicted"/>
<protein>
    <submittedName>
        <fullName evidence="2">Uncharacterized protein</fullName>
    </submittedName>
</protein>
<comment type="caution">
    <text evidence="2">The sequence shown here is derived from an EMBL/GenBank/DDBJ whole genome shotgun (WGS) entry which is preliminary data.</text>
</comment>
<evidence type="ECO:0000313" key="3">
    <source>
        <dbReference type="Proteomes" id="UP000186955"/>
    </source>
</evidence>
<evidence type="ECO:0000313" key="2">
    <source>
        <dbReference type="EMBL" id="OKP02367.1"/>
    </source>
</evidence>
<feature type="compositionally biased region" description="Basic and acidic residues" evidence="1">
    <location>
        <begin position="60"/>
        <end position="78"/>
    </location>
</feature>
<sequence>MSSTHSNPYIHSTQPAVHDAVTRDSDEPKRDHSKADEIHHLYFEDNDGFFPPAWLGKDTNQSERRSSNDSTTSHDPRD</sequence>
<dbReference type="Proteomes" id="UP000186955">
    <property type="component" value="Unassembled WGS sequence"/>
</dbReference>